<protein>
    <submittedName>
        <fullName evidence="1">Uncharacterized protein</fullName>
    </submittedName>
</protein>
<reference evidence="1 2" key="1">
    <citation type="journal article" date="2022" name="Genome Biol. Evol.">
        <title>The Spruce Budworm Genome: Reconstructing the Evolutionary History of Antifreeze Proteins.</title>
        <authorList>
            <person name="Beliveau C."/>
            <person name="Gagne P."/>
            <person name="Picq S."/>
            <person name="Vernygora O."/>
            <person name="Keeling C.I."/>
            <person name="Pinkney K."/>
            <person name="Doucet D."/>
            <person name="Wen F."/>
            <person name="Johnston J.S."/>
            <person name="Maaroufi H."/>
            <person name="Boyle B."/>
            <person name="Laroche J."/>
            <person name="Dewar K."/>
            <person name="Juretic N."/>
            <person name="Blackburn G."/>
            <person name="Nisole A."/>
            <person name="Brunet B."/>
            <person name="Brandao M."/>
            <person name="Lumley L."/>
            <person name="Duan J."/>
            <person name="Quan G."/>
            <person name="Lucarotti C.J."/>
            <person name="Roe A.D."/>
            <person name="Sperling F.A.H."/>
            <person name="Levesque R.C."/>
            <person name="Cusson M."/>
        </authorList>
    </citation>
    <scope>NUCLEOTIDE SEQUENCE [LARGE SCALE GENOMIC DNA]</scope>
    <source>
        <strain evidence="1">Glfc:IPQL:Cfum</strain>
    </source>
</reference>
<dbReference type="EMBL" id="CM046105">
    <property type="protein sequence ID" value="KAI8435439.1"/>
    <property type="molecule type" value="Genomic_DNA"/>
</dbReference>
<name>A0ACC0KG06_CHOFU</name>
<accession>A0ACC0KG06</accession>
<proteinExistence type="predicted"/>
<organism evidence="1 2">
    <name type="scientific">Choristoneura fumiferana</name>
    <name type="common">Spruce budworm moth</name>
    <name type="synonym">Archips fumiferana</name>
    <dbReference type="NCBI Taxonomy" id="7141"/>
    <lineage>
        <taxon>Eukaryota</taxon>
        <taxon>Metazoa</taxon>
        <taxon>Ecdysozoa</taxon>
        <taxon>Arthropoda</taxon>
        <taxon>Hexapoda</taxon>
        <taxon>Insecta</taxon>
        <taxon>Pterygota</taxon>
        <taxon>Neoptera</taxon>
        <taxon>Endopterygota</taxon>
        <taxon>Lepidoptera</taxon>
        <taxon>Glossata</taxon>
        <taxon>Ditrysia</taxon>
        <taxon>Tortricoidea</taxon>
        <taxon>Tortricidae</taxon>
        <taxon>Tortricinae</taxon>
        <taxon>Choristoneura</taxon>
    </lineage>
</organism>
<sequence length="238" mass="25295">MLGLESRPSVRQPRGGRAPPEGSNRGLEMPDRPVGSSNVAGQYWHGGCARAPFVGRTRTRAPTSSAIGLFRGIVPECGTATVFIDPSPANFHTEAGAGASDAAGRANDYPIESIAHRDWKMTPARSGAAGVKLYQIIVTRRAHWTTFIFVNGTYWGRLMGTPISGRPSSSARPAPIGKMRGVMAPCRSDLIVAILSLVALSNAEIKRGSTATGTVPNGRVVPPPAWRYHSPLSLSRDL</sequence>
<comment type="caution">
    <text evidence="1">The sequence shown here is derived from an EMBL/GenBank/DDBJ whole genome shotgun (WGS) entry which is preliminary data.</text>
</comment>
<gene>
    <name evidence="1" type="ORF">MSG28_003744</name>
</gene>
<evidence type="ECO:0000313" key="2">
    <source>
        <dbReference type="Proteomes" id="UP001064048"/>
    </source>
</evidence>
<keyword evidence="2" id="KW-1185">Reference proteome</keyword>
<evidence type="ECO:0000313" key="1">
    <source>
        <dbReference type="EMBL" id="KAI8435439.1"/>
    </source>
</evidence>
<dbReference type="Proteomes" id="UP001064048">
    <property type="component" value="Chromosome 5"/>
</dbReference>